<reference evidence="1 2" key="2">
    <citation type="submission" date="2018-11" db="EMBL/GenBank/DDBJ databases">
        <authorList>
            <consortium name="Pathogen Informatics"/>
        </authorList>
    </citation>
    <scope>NUCLEOTIDE SEQUENCE [LARGE SCALE GENOMIC DNA]</scope>
</reference>
<gene>
    <name evidence="1" type="ORF">HNAJ_LOCUS8437</name>
</gene>
<evidence type="ECO:0000313" key="3">
    <source>
        <dbReference type="WBParaSite" id="HNAJ_0000844101-mRNA-1"/>
    </source>
</evidence>
<keyword evidence="2" id="KW-1185">Reference proteome</keyword>
<sequence>MLGDQNALIDFGCDASQSHDNDKRTSALNPTAKLQRLVCGMGIDTLLEARPIHHFTGLQIEECCTNWRESIFVSQIETVEEGGVKDCEAKRPMLSSANRQKMGNCTTASTSTIYQVCLETKSKPIRLLPQFSTIFMVEVLTSYAMRCSRRARLQIEI</sequence>
<dbReference type="Proteomes" id="UP000278807">
    <property type="component" value="Unassembled WGS sequence"/>
</dbReference>
<dbReference type="EMBL" id="UZAE01012293">
    <property type="protein sequence ID" value="VDO04392.1"/>
    <property type="molecule type" value="Genomic_DNA"/>
</dbReference>
<dbReference type="WBParaSite" id="HNAJ_0000844101-mRNA-1">
    <property type="protein sequence ID" value="HNAJ_0000844101-mRNA-1"/>
    <property type="gene ID" value="HNAJ_0000844101"/>
</dbReference>
<evidence type="ECO:0000313" key="2">
    <source>
        <dbReference type="Proteomes" id="UP000278807"/>
    </source>
</evidence>
<organism evidence="3">
    <name type="scientific">Rodentolepis nana</name>
    <name type="common">Dwarf tapeworm</name>
    <name type="synonym">Hymenolepis nana</name>
    <dbReference type="NCBI Taxonomy" id="102285"/>
    <lineage>
        <taxon>Eukaryota</taxon>
        <taxon>Metazoa</taxon>
        <taxon>Spiralia</taxon>
        <taxon>Lophotrochozoa</taxon>
        <taxon>Platyhelminthes</taxon>
        <taxon>Cestoda</taxon>
        <taxon>Eucestoda</taxon>
        <taxon>Cyclophyllidea</taxon>
        <taxon>Hymenolepididae</taxon>
        <taxon>Rodentolepis</taxon>
    </lineage>
</organism>
<accession>A0A0R3TMB0</accession>
<protein>
    <submittedName>
        <fullName evidence="1 3">Uncharacterized protein</fullName>
    </submittedName>
</protein>
<reference evidence="3" key="1">
    <citation type="submission" date="2017-02" db="UniProtKB">
        <authorList>
            <consortium name="WormBaseParasite"/>
        </authorList>
    </citation>
    <scope>IDENTIFICATION</scope>
</reference>
<name>A0A0R3TMB0_RODNA</name>
<dbReference type="AlphaFoldDB" id="A0A0R3TMB0"/>
<evidence type="ECO:0000313" key="1">
    <source>
        <dbReference type="EMBL" id="VDO04392.1"/>
    </source>
</evidence>
<proteinExistence type="predicted"/>